<dbReference type="InterPro" id="IPR002934">
    <property type="entry name" value="Polymerase_NTP_transf_dom"/>
</dbReference>
<evidence type="ECO:0000256" key="4">
    <source>
        <dbReference type="ARBA" id="ARBA00022695"/>
    </source>
</evidence>
<feature type="domain" description="Polymerase nucleotidyl transferase" evidence="10">
    <location>
        <begin position="12"/>
        <end position="94"/>
    </location>
</feature>
<dbReference type="PANTHER" id="PTHR33571">
    <property type="entry name" value="SSL8005 PROTEIN"/>
    <property type="match status" value="1"/>
</dbReference>
<dbReference type="EMBL" id="LQXD01000078">
    <property type="protein sequence ID" value="OIJ19484.1"/>
    <property type="molecule type" value="Genomic_DNA"/>
</dbReference>
<keyword evidence="2" id="KW-1277">Toxin-antitoxin system</keyword>
<accession>A0A1S2M4E4</accession>
<dbReference type="SUPFAM" id="SSF81301">
    <property type="entry name" value="Nucleotidyltransferase"/>
    <property type="match status" value="1"/>
</dbReference>
<comment type="similarity">
    <text evidence="9">Belongs to the MntA antitoxin family.</text>
</comment>
<dbReference type="RefSeq" id="WP_071316818.1">
    <property type="nucleotide sequence ID" value="NZ_CP063356.2"/>
</dbReference>
<dbReference type="InterPro" id="IPR052038">
    <property type="entry name" value="Type-VII_TA_antitoxin"/>
</dbReference>
<dbReference type="GO" id="GO:0016779">
    <property type="term" value="F:nucleotidyltransferase activity"/>
    <property type="evidence" value="ECO:0007669"/>
    <property type="project" value="UniProtKB-KW"/>
</dbReference>
<evidence type="ECO:0000256" key="5">
    <source>
        <dbReference type="ARBA" id="ARBA00022723"/>
    </source>
</evidence>
<protein>
    <submittedName>
        <fullName evidence="11">Nucleotidyltransferase</fullName>
    </submittedName>
</protein>
<dbReference type="PANTHER" id="PTHR33571:SF14">
    <property type="entry name" value="PROTEIN ADENYLYLTRANSFERASE MJ0435-RELATED"/>
    <property type="match status" value="1"/>
</dbReference>
<evidence type="ECO:0000256" key="6">
    <source>
        <dbReference type="ARBA" id="ARBA00022741"/>
    </source>
</evidence>
<dbReference type="Gene3D" id="3.30.460.10">
    <property type="entry name" value="Beta Polymerase, domain 2"/>
    <property type="match status" value="1"/>
</dbReference>
<comment type="cofactor">
    <cofactor evidence="1">
        <name>Mg(2+)</name>
        <dbReference type="ChEBI" id="CHEBI:18420"/>
    </cofactor>
</comment>
<keyword evidence="8" id="KW-0460">Magnesium</keyword>
<evidence type="ECO:0000256" key="8">
    <source>
        <dbReference type="ARBA" id="ARBA00022842"/>
    </source>
</evidence>
<evidence type="ECO:0000256" key="1">
    <source>
        <dbReference type="ARBA" id="ARBA00001946"/>
    </source>
</evidence>
<dbReference type="GO" id="GO:0046872">
    <property type="term" value="F:metal ion binding"/>
    <property type="evidence" value="ECO:0007669"/>
    <property type="project" value="UniProtKB-KW"/>
</dbReference>
<keyword evidence="4" id="KW-0548">Nucleotidyltransferase</keyword>
<dbReference type="InterPro" id="IPR043519">
    <property type="entry name" value="NT_sf"/>
</dbReference>
<gene>
    <name evidence="11" type="ORF">AWH56_08945</name>
</gene>
<dbReference type="GO" id="GO:0005524">
    <property type="term" value="F:ATP binding"/>
    <property type="evidence" value="ECO:0007669"/>
    <property type="project" value="UniProtKB-KW"/>
</dbReference>
<evidence type="ECO:0000256" key="7">
    <source>
        <dbReference type="ARBA" id="ARBA00022840"/>
    </source>
</evidence>
<dbReference type="CDD" id="cd05403">
    <property type="entry name" value="NT_KNTase_like"/>
    <property type="match status" value="1"/>
</dbReference>
<dbReference type="Pfam" id="PF01909">
    <property type="entry name" value="NTP_transf_2"/>
    <property type="match status" value="1"/>
</dbReference>
<evidence type="ECO:0000256" key="2">
    <source>
        <dbReference type="ARBA" id="ARBA00022649"/>
    </source>
</evidence>
<evidence type="ECO:0000259" key="10">
    <source>
        <dbReference type="Pfam" id="PF01909"/>
    </source>
</evidence>
<keyword evidence="5" id="KW-0479">Metal-binding</keyword>
<keyword evidence="6" id="KW-0547">Nucleotide-binding</keyword>
<reference evidence="11" key="1">
    <citation type="submission" date="2016-10" db="EMBL/GenBank/DDBJ databases">
        <title>Draft genome sequences of four alkaliphilic bacteria belonging to the Anaerobacillus genus.</title>
        <authorList>
            <person name="Bassil N.M."/>
            <person name="Lloyd J.R."/>
        </authorList>
    </citation>
    <scope>NUCLEOTIDE SEQUENCE [LARGE SCALE GENOMIC DNA]</scope>
    <source>
        <strain evidence="11">NB2006</strain>
    </source>
</reference>
<evidence type="ECO:0000313" key="11">
    <source>
        <dbReference type="EMBL" id="OIJ19484.1"/>
    </source>
</evidence>
<comment type="caution">
    <text evidence="11">The sequence shown here is derived from an EMBL/GenBank/DDBJ whole genome shotgun (WGS) entry which is preliminary data.</text>
</comment>
<evidence type="ECO:0000256" key="9">
    <source>
        <dbReference type="ARBA" id="ARBA00038276"/>
    </source>
</evidence>
<keyword evidence="7" id="KW-0067">ATP-binding</keyword>
<keyword evidence="3" id="KW-0808">Transferase</keyword>
<dbReference type="AlphaFoldDB" id="A0A1S2M4E4"/>
<evidence type="ECO:0000256" key="3">
    <source>
        <dbReference type="ARBA" id="ARBA00022679"/>
    </source>
</evidence>
<organism evidence="11">
    <name type="scientific">Anaerobacillus isosaccharinicus</name>
    <dbReference type="NCBI Taxonomy" id="1532552"/>
    <lineage>
        <taxon>Bacteria</taxon>
        <taxon>Bacillati</taxon>
        <taxon>Bacillota</taxon>
        <taxon>Bacilli</taxon>
        <taxon>Bacillales</taxon>
        <taxon>Bacillaceae</taxon>
        <taxon>Anaerobacillus</taxon>
    </lineage>
</organism>
<proteinExistence type="inferred from homology"/>
<sequence>MNRRYIEEQLKASKKDLQALFGVIKIGIFGSYARGEQQETSDIDILIELGKPIGLEFLDIKYYLEEKLGIPVDLVTKNSLKPQLREMILEEVIYQ</sequence>
<name>A0A1S2M4E4_9BACI</name>